<accession>A0A645BUR5</accession>
<organism evidence="1">
    <name type="scientific">bioreactor metagenome</name>
    <dbReference type="NCBI Taxonomy" id="1076179"/>
    <lineage>
        <taxon>unclassified sequences</taxon>
        <taxon>metagenomes</taxon>
        <taxon>ecological metagenomes</taxon>
    </lineage>
</organism>
<gene>
    <name evidence="1" type="ORF">SDC9_116123</name>
</gene>
<dbReference type="EMBL" id="VSSQ01022695">
    <property type="protein sequence ID" value="MPM69179.1"/>
    <property type="molecule type" value="Genomic_DNA"/>
</dbReference>
<reference evidence="1" key="1">
    <citation type="submission" date="2019-08" db="EMBL/GenBank/DDBJ databases">
        <authorList>
            <person name="Kucharzyk K."/>
            <person name="Murdoch R.W."/>
            <person name="Higgins S."/>
            <person name="Loffler F."/>
        </authorList>
    </citation>
    <scope>NUCLEOTIDE SEQUENCE</scope>
</reference>
<dbReference type="AlphaFoldDB" id="A0A645BUR5"/>
<sequence>MFANLWGDEAVARLFHRMTEGVEVRFGFVILNGKRFVRKVYLGARDAGHLGGRALHMCRATGAGHAGYRIARFFHMGSLLVLPKSFGKQTFIDTLYVVFIDYL</sequence>
<evidence type="ECO:0000313" key="1">
    <source>
        <dbReference type="EMBL" id="MPM69179.1"/>
    </source>
</evidence>
<protein>
    <submittedName>
        <fullName evidence="1">Uncharacterized protein</fullName>
    </submittedName>
</protein>
<proteinExistence type="predicted"/>
<name>A0A645BUR5_9ZZZZ</name>
<comment type="caution">
    <text evidence="1">The sequence shown here is derived from an EMBL/GenBank/DDBJ whole genome shotgun (WGS) entry which is preliminary data.</text>
</comment>